<evidence type="ECO:0000313" key="2">
    <source>
        <dbReference type="WBParaSite" id="RSKR_0001029200.1"/>
    </source>
</evidence>
<sequence length="179" mass="20440">MARDRDGSDHSTNKTATRSPVKVSRKRSHSPRGRVRSRSPVEKKTRYDSARNDKKVPSREDEYASRKRKRSFSPLISRKRSYSPPLVSHQELEKNAKVAEKLAKDKAMKPIKTKPIDLESMDCCEAEMQRLMGFGSFSTTKNTKVEGNDVGCANVKKSRKYRQYMNRKGGFNRALDNVG</sequence>
<protein>
    <submittedName>
        <fullName evidence="2">U4/U6.U5 small nuclear ribonucleoprotein 27 kDa protein</fullName>
    </submittedName>
</protein>
<name>A0AC35UF88_9BILA</name>
<reference evidence="2" key="1">
    <citation type="submission" date="2016-11" db="UniProtKB">
        <authorList>
            <consortium name="WormBaseParasite"/>
        </authorList>
    </citation>
    <scope>IDENTIFICATION</scope>
    <source>
        <strain evidence="2">KR3021</strain>
    </source>
</reference>
<evidence type="ECO:0000313" key="1">
    <source>
        <dbReference type="Proteomes" id="UP000095286"/>
    </source>
</evidence>
<dbReference type="WBParaSite" id="RSKR_0001029200.1">
    <property type="protein sequence ID" value="RSKR_0001029200.1"/>
    <property type="gene ID" value="RSKR_0001029200"/>
</dbReference>
<dbReference type="Proteomes" id="UP000095286">
    <property type="component" value="Unplaced"/>
</dbReference>
<accession>A0AC35UF88</accession>
<proteinExistence type="predicted"/>
<organism evidence="1 2">
    <name type="scientific">Rhabditophanes sp. KR3021</name>
    <dbReference type="NCBI Taxonomy" id="114890"/>
    <lineage>
        <taxon>Eukaryota</taxon>
        <taxon>Metazoa</taxon>
        <taxon>Ecdysozoa</taxon>
        <taxon>Nematoda</taxon>
        <taxon>Chromadorea</taxon>
        <taxon>Rhabditida</taxon>
        <taxon>Tylenchina</taxon>
        <taxon>Panagrolaimomorpha</taxon>
        <taxon>Strongyloidoidea</taxon>
        <taxon>Alloionematidae</taxon>
        <taxon>Rhabditophanes</taxon>
    </lineage>
</organism>